<evidence type="ECO:0000256" key="2">
    <source>
        <dbReference type="SAM" id="MobiDB-lite"/>
    </source>
</evidence>
<keyword evidence="1" id="KW-1015">Disulfide bond</keyword>
<dbReference type="Proteomes" id="UP000682733">
    <property type="component" value="Unassembled WGS sequence"/>
</dbReference>
<sequence>MVALGPALGFLMGSALLSQWINVGQKVPNNLTTHDPRWIGRWWAGFLVSASMLTILSLLLFTFPRKMIKPDHAQSNHGQQMTTAVQLSSTIETHPSIDINQSSTSVCALGNAATRKHTLPKIKAHPNVKNAFKLSQLKDILTSVRDLLLNFTYLLIVLVNSVESILVVSFTTYMVKYIESVFHLSSSISSILTGAIVIPAAVFGTLFGGWLVRRNHMGIRGCVKLILSHYNCSCVLGHDHHVKSGSCNNPCYLKMIFFMTILFFVTFFQTIGATPQLIIILRSVQHELQSFALGLENMIIKLIAHIPVPIIFGTIIDDTCLFWNRNCDRRGSCFLYNGDRLPLTLFGATMVMKGVSLILLIILLCLTIRIANCQSSSTTPNELSQPSFSPNATNHIESQTATAITEQKKKASSKPRVSNQYPIVSSTRCSICDILLKTQYNRHITNGKPLTDILPCNGLNSKRLTYGECYKKYSSLFRLLSSEQSERDKDTGKNDDSKKALICTKCCKKLQLAHDAHTKFTNVLEYVQHVHRKTKRLNKARKYYSNKTLKNYSIIKKVINNKQENDANDDSGEINIVVEQDKESEENIRTRIEETIVQCYVDNEPDIIIKNEPLIEQQTEPPLIIDETSGTDERHNDYCRRSDQQEHINLQNSGTELQLRETMVWPSGNLQIPMLFPCTYQSSITLPGSNLAHMNKQLYRPLVSNNGSNYQTFQYVATAPPSVRPLTEISVSKNRKDNDKTRQNSFQNKKTKGSYIHPIYSPNANIGGYYRVGLTPSTVYTERPSTSMITSSLGGSGTGMFMPIPSYEQNHSNNKNNNLPKHNSWHLDADLSANAHRLENNPVYQGFFVNPNGEPKSDSRPSVNQNLIDYGIEISSDGSLSPKSPVLSETLNVVGTRLGRRQYDYVRKLDDQMKLNAYLEESAAEHNCRWTWRRTSANSRGYKVYYVCNFSMRRHYYPCPAAMYALFHPDGFISIYACGEHRHEPKDPLPVSITDETKEEIFKCLHSGMTATEIKDHLNKKSLSFGDARKLNNFIKYHKELLRFGTVTNVRPGGTAYRQPQCWAIRRQHTTLESTVPITPNSSANMSTVNGEIPSPLALTGANDRAI</sequence>
<feature type="region of interest" description="Disordered" evidence="2">
    <location>
        <begin position="728"/>
        <end position="754"/>
    </location>
</feature>
<evidence type="ECO:0000313" key="6">
    <source>
        <dbReference type="Proteomes" id="UP000682733"/>
    </source>
</evidence>
<dbReference type="PANTHER" id="PTHR11388:SF142">
    <property type="entry name" value="SOLUTE CARRIER ORGANIC ANION TRANSPORTER FAMILY MEMBER 5A1"/>
    <property type="match status" value="1"/>
</dbReference>
<evidence type="ECO:0000256" key="1">
    <source>
        <dbReference type="ARBA" id="ARBA00023157"/>
    </source>
</evidence>
<dbReference type="GO" id="GO:0015347">
    <property type="term" value="F:sodium-independent organic anion transmembrane transporter activity"/>
    <property type="evidence" value="ECO:0007669"/>
    <property type="project" value="TreeGrafter"/>
</dbReference>
<proteinExistence type="predicted"/>
<accession>A0A8S2H4A0</accession>
<evidence type="ECO:0000313" key="5">
    <source>
        <dbReference type="EMBL" id="CAF3599509.1"/>
    </source>
</evidence>
<dbReference type="EMBL" id="CAJOBA010001505">
    <property type="protein sequence ID" value="CAF3599509.1"/>
    <property type="molecule type" value="Genomic_DNA"/>
</dbReference>
<feature type="transmembrane region" description="Helical" evidence="3">
    <location>
        <begin position="191"/>
        <end position="212"/>
    </location>
</feature>
<dbReference type="GO" id="GO:0016323">
    <property type="term" value="C:basolateral plasma membrane"/>
    <property type="evidence" value="ECO:0007669"/>
    <property type="project" value="TreeGrafter"/>
</dbReference>
<comment type="caution">
    <text evidence="5">The sequence shown here is derived from an EMBL/GenBank/DDBJ whole genome shotgun (WGS) entry which is preliminary data.</text>
</comment>
<dbReference type="Pfam" id="PF03137">
    <property type="entry name" value="OATP"/>
    <property type="match status" value="1"/>
</dbReference>
<dbReference type="GO" id="GO:0043252">
    <property type="term" value="P:sodium-independent organic anion transport"/>
    <property type="evidence" value="ECO:0007669"/>
    <property type="project" value="TreeGrafter"/>
</dbReference>
<dbReference type="InterPro" id="IPR004156">
    <property type="entry name" value="OATP"/>
</dbReference>
<dbReference type="Gene3D" id="1.20.1250.20">
    <property type="entry name" value="MFS general substrate transporter like domains"/>
    <property type="match status" value="1"/>
</dbReference>
<dbReference type="AlphaFoldDB" id="A0A8S2H4A0"/>
<name>A0A8S2H4A0_9BILA</name>
<protein>
    <submittedName>
        <fullName evidence="5">Uncharacterized protein</fullName>
    </submittedName>
</protein>
<feature type="transmembrane region" description="Helical" evidence="3">
    <location>
        <begin position="147"/>
        <end position="171"/>
    </location>
</feature>
<keyword evidence="3" id="KW-0812">Transmembrane</keyword>
<evidence type="ECO:0000256" key="3">
    <source>
        <dbReference type="SAM" id="Phobius"/>
    </source>
</evidence>
<reference evidence="5" key="1">
    <citation type="submission" date="2021-02" db="EMBL/GenBank/DDBJ databases">
        <authorList>
            <person name="Nowell W R."/>
        </authorList>
    </citation>
    <scope>NUCLEOTIDE SEQUENCE</scope>
</reference>
<evidence type="ECO:0000313" key="4">
    <source>
        <dbReference type="EMBL" id="CAF0815456.1"/>
    </source>
</evidence>
<keyword evidence="3" id="KW-1133">Transmembrane helix</keyword>
<dbReference type="PANTHER" id="PTHR11388">
    <property type="entry name" value="ORGANIC ANION TRANSPORTER"/>
    <property type="match status" value="1"/>
</dbReference>
<feature type="transmembrane region" description="Helical" evidence="3">
    <location>
        <begin position="299"/>
        <end position="323"/>
    </location>
</feature>
<gene>
    <name evidence="4" type="ORF">OVA965_LOCUS5369</name>
    <name evidence="5" type="ORF">TMI583_LOCUS5367</name>
</gene>
<dbReference type="EMBL" id="CAJNOK010001505">
    <property type="protein sequence ID" value="CAF0815456.1"/>
    <property type="molecule type" value="Genomic_DNA"/>
</dbReference>
<feature type="transmembrane region" description="Helical" evidence="3">
    <location>
        <begin position="343"/>
        <end position="371"/>
    </location>
</feature>
<dbReference type="InterPro" id="IPR036259">
    <property type="entry name" value="MFS_trans_sf"/>
</dbReference>
<organism evidence="5 6">
    <name type="scientific">Didymodactylos carnosus</name>
    <dbReference type="NCBI Taxonomy" id="1234261"/>
    <lineage>
        <taxon>Eukaryota</taxon>
        <taxon>Metazoa</taxon>
        <taxon>Spiralia</taxon>
        <taxon>Gnathifera</taxon>
        <taxon>Rotifera</taxon>
        <taxon>Eurotatoria</taxon>
        <taxon>Bdelloidea</taxon>
        <taxon>Philodinida</taxon>
        <taxon>Philodinidae</taxon>
        <taxon>Didymodactylos</taxon>
    </lineage>
</organism>
<feature type="transmembrane region" description="Helical" evidence="3">
    <location>
        <begin position="256"/>
        <end position="279"/>
    </location>
</feature>
<dbReference type="SUPFAM" id="SSF103473">
    <property type="entry name" value="MFS general substrate transporter"/>
    <property type="match status" value="1"/>
</dbReference>
<dbReference type="Proteomes" id="UP000677228">
    <property type="component" value="Unassembled WGS sequence"/>
</dbReference>
<keyword evidence="3" id="KW-0472">Membrane</keyword>
<feature type="transmembrane region" description="Helical" evidence="3">
    <location>
        <begin position="42"/>
        <end position="63"/>
    </location>
</feature>